<dbReference type="InterPro" id="IPR053784">
    <property type="entry name" value="Choice_anch_U_dom"/>
</dbReference>
<dbReference type="SUPFAM" id="SSF49299">
    <property type="entry name" value="PKD domain"/>
    <property type="match status" value="1"/>
</dbReference>
<dbReference type="Gene3D" id="2.60.40.10">
    <property type="entry name" value="Immunoglobulins"/>
    <property type="match status" value="4"/>
</dbReference>
<dbReference type="Pfam" id="PF22352">
    <property type="entry name" value="K319L-like_PKD"/>
    <property type="match status" value="2"/>
</dbReference>
<feature type="compositionally biased region" description="Acidic residues" evidence="1">
    <location>
        <begin position="381"/>
        <end position="390"/>
    </location>
</feature>
<dbReference type="InterPro" id="IPR013783">
    <property type="entry name" value="Ig-like_fold"/>
</dbReference>
<reference evidence="3" key="1">
    <citation type="submission" date="2022-04" db="EMBL/GenBank/DDBJ databases">
        <title>Desulfatitalea alkaliphila sp. nov., a novel anaerobic sulfate-reducing bacterium isolated from terrestrial mud volcano, Taman Peninsula, Russia.</title>
        <authorList>
            <person name="Khomyakova M.A."/>
            <person name="Merkel A.Y."/>
            <person name="Slobodkin A.I."/>
        </authorList>
    </citation>
    <scope>NUCLEOTIDE SEQUENCE</scope>
    <source>
        <strain evidence="3">M08but</strain>
    </source>
</reference>
<comment type="caution">
    <text evidence="3">The sequence shown here is derived from an EMBL/GenBank/DDBJ whole genome shotgun (WGS) entry which is preliminary data.</text>
</comment>
<feature type="region of interest" description="Disordered" evidence="1">
    <location>
        <begin position="110"/>
        <end position="212"/>
    </location>
</feature>
<gene>
    <name evidence="3" type="ORF">MRX98_14380</name>
</gene>
<dbReference type="InterPro" id="IPR029865">
    <property type="entry name" value="KIAA0319-like"/>
</dbReference>
<keyword evidence="4" id="KW-1185">Reference proteome</keyword>
<dbReference type="CDD" id="cd00063">
    <property type="entry name" value="FN3"/>
    <property type="match status" value="1"/>
</dbReference>
<accession>A0AA41R2G7</accession>
<evidence type="ECO:0000313" key="4">
    <source>
        <dbReference type="Proteomes" id="UP001165427"/>
    </source>
</evidence>
<dbReference type="Proteomes" id="UP001165427">
    <property type="component" value="Unassembled WGS sequence"/>
</dbReference>
<dbReference type="PANTHER" id="PTHR46182">
    <property type="entry name" value="FI19480P1"/>
    <property type="match status" value="1"/>
</dbReference>
<dbReference type="PANTHER" id="PTHR46182:SF2">
    <property type="entry name" value="FI19480P1"/>
    <property type="match status" value="1"/>
</dbReference>
<dbReference type="InterPro" id="IPR036116">
    <property type="entry name" value="FN3_sf"/>
</dbReference>
<sequence>MHLRNWLSSPALYAPFKITCKPCLLFFLASAILPAAFWAAPIWAAQVTLAWDYNDPAPEEYRLYQAIGTDHFNAAPVWRGTKKTCIVNDLRPDTQYHFVVRAYADGIESGDSNKVTYRTPPVATPPDKGSIDNDKVTDEGTDPGNNNDSGSGTNTDKVTIGDPPPSPHPTPPRNPNRAPIADAGENRTVSPDTWVTLDGAASTDPDGDSLSFNWQQTGGPAVRLYQSNTARPGFTAPAAASTPSVLTFQLTVGDPHGLSATDLCHITVPATAAPGEPPNAQAGGNQSVASGSRVQLNGSASVHPLGLPLTYRWIQTTGPTVALTDAETAWPSFTAPAVPAGDTITLVFEMTVTDARQLACSDTCLVVVKGTPPTEVPETGTDGDDEPAADEDPRLGPTQPIVYYPAENADGVPLTPWLTASEFSDPKCAARHAHTQWRIVHASPNQPMAMDAMRAHRPLTRLWVPFFTLAPDTAYTCQVRYYDDRGQASEWSAPVRFSTRGSWFGRSDAVMAYNDPPPPSTDLNGNGIPDQEESDRIQAVQTADGRHSMAVSIHNSPQVRAIGRIAAIDPHTVDALPADAVSLPYGLLAYRLELDRPERQVQVTIHLSDPVDPHAPWLVYGADGQWTQADPERLQVREDGLAVLRTITDGGPDDADGVANGIIIDHTGPLESATTTATPGKSLDGDDGSHVFVKGCLIDTLLP</sequence>
<dbReference type="InterPro" id="IPR003961">
    <property type="entry name" value="FN3_dom"/>
</dbReference>
<feature type="compositionally biased region" description="Low complexity" evidence="1">
    <location>
        <begin position="142"/>
        <end position="156"/>
    </location>
</feature>
<name>A0AA41R2G7_9BACT</name>
<dbReference type="RefSeq" id="WP_246910872.1">
    <property type="nucleotide sequence ID" value="NZ_JALJRB010000017.1"/>
</dbReference>
<protein>
    <recommendedName>
        <fullName evidence="2">Fibronectin type-III domain-containing protein</fullName>
    </recommendedName>
</protein>
<proteinExistence type="predicted"/>
<organism evidence="3 4">
    <name type="scientific">Desulfatitalea alkaliphila</name>
    <dbReference type="NCBI Taxonomy" id="2929485"/>
    <lineage>
        <taxon>Bacteria</taxon>
        <taxon>Pseudomonadati</taxon>
        <taxon>Thermodesulfobacteriota</taxon>
        <taxon>Desulfobacteria</taxon>
        <taxon>Desulfobacterales</taxon>
        <taxon>Desulfosarcinaceae</taxon>
        <taxon>Desulfatitalea</taxon>
    </lineage>
</organism>
<dbReference type="GO" id="GO:0016020">
    <property type="term" value="C:membrane"/>
    <property type="evidence" value="ECO:0007669"/>
    <property type="project" value="TreeGrafter"/>
</dbReference>
<evidence type="ECO:0000259" key="2">
    <source>
        <dbReference type="PROSITE" id="PS50853"/>
    </source>
</evidence>
<feature type="domain" description="Fibronectin type-III" evidence="2">
    <location>
        <begin position="33"/>
        <end position="122"/>
    </location>
</feature>
<dbReference type="SUPFAM" id="SSF49265">
    <property type="entry name" value="Fibronectin type III"/>
    <property type="match status" value="2"/>
</dbReference>
<feature type="compositionally biased region" description="Low complexity" evidence="1">
    <location>
        <begin position="370"/>
        <end position="380"/>
    </location>
</feature>
<dbReference type="InterPro" id="IPR035986">
    <property type="entry name" value="PKD_dom_sf"/>
</dbReference>
<dbReference type="GO" id="GO:0031410">
    <property type="term" value="C:cytoplasmic vesicle"/>
    <property type="evidence" value="ECO:0007669"/>
    <property type="project" value="TreeGrafter"/>
</dbReference>
<dbReference type="EMBL" id="JALJRB010000017">
    <property type="protein sequence ID" value="MCJ8501767.1"/>
    <property type="molecule type" value="Genomic_DNA"/>
</dbReference>
<dbReference type="NCBIfam" id="NF041766">
    <property type="entry name" value="choice_anch_U"/>
    <property type="match status" value="1"/>
</dbReference>
<evidence type="ECO:0000313" key="3">
    <source>
        <dbReference type="EMBL" id="MCJ8501767.1"/>
    </source>
</evidence>
<dbReference type="AlphaFoldDB" id="A0AA41R2G7"/>
<evidence type="ECO:0000256" key="1">
    <source>
        <dbReference type="SAM" id="MobiDB-lite"/>
    </source>
</evidence>
<dbReference type="PROSITE" id="PS50853">
    <property type="entry name" value="FN3"/>
    <property type="match status" value="1"/>
</dbReference>
<feature type="compositionally biased region" description="Pro residues" evidence="1">
    <location>
        <begin position="162"/>
        <end position="174"/>
    </location>
</feature>
<feature type="compositionally biased region" description="Basic and acidic residues" evidence="1">
    <location>
        <begin position="129"/>
        <end position="138"/>
    </location>
</feature>
<feature type="region of interest" description="Disordered" evidence="1">
    <location>
        <begin position="370"/>
        <end position="395"/>
    </location>
</feature>